<dbReference type="GeneID" id="8860102"/>
<dbReference type="KEGG" id="ngr:NAEGRDRAFT_31967"/>
<dbReference type="EMBL" id="GG738857">
    <property type="protein sequence ID" value="EFC46757.1"/>
    <property type="molecule type" value="Genomic_DNA"/>
</dbReference>
<dbReference type="VEuPathDB" id="AmoebaDB:NAEGRDRAFT_31967"/>
<accession>D2V8V0</accession>
<evidence type="ECO:0000313" key="4">
    <source>
        <dbReference type="Proteomes" id="UP000006671"/>
    </source>
</evidence>
<dbReference type="Pfam" id="PF00022">
    <property type="entry name" value="Actin"/>
    <property type="match status" value="1"/>
</dbReference>
<dbReference type="Gene3D" id="3.90.640.10">
    <property type="entry name" value="Actin, Chain A, domain 4"/>
    <property type="match status" value="1"/>
</dbReference>
<dbReference type="AlphaFoldDB" id="D2V8V0"/>
<organism evidence="4">
    <name type="scientific">Naegleria gruberi</name>
    <name type="common">Amoeba</name>
    <dbReference type="NCBI Taxonomy" id="5762"/>
    <lineage>
        <taxon>Eukaryota</taxon>
        <taxon>Discoba</taxon>
        <taxon>Heterolobosea</taxon>
        <taxon>Tetramitia</taxon>
        <taxon>Eutetramitia</taxon>
        <taxon>Vahlkampfiidae</taxon>
        <taxon>Naegleria</taxon>
    </lineage>
</organism>
<feature type="region of interest" description="Disordered" evidence="2">
    <location>
        <begin position="115"/>
        <end position="134"/>
    </location>
</feature>
<evidence type="ECO:0000256" key="2">
    <source>
        <dbReference type="SAM" id="MobiDB-lite"/>
    </source>
</evidence>
<evidence type="ECO:0008006" key="5">
    <source>
        <dbReference type="Google" id="ProtNLM"/>
    </source>
</evidence>
<evidence type="ECO:0000256" key="1">
    <source>
        <dbReference type="RuleBase" id="RU000487"/>
    </source>
</evidence>
<dbReference type="SMART" id="SM00268">
    <property type="entry name" value="ACTIN"/>
    <property type="match status" value="1"/>
</dbReference>
<dbReference type="OMA" id="ERECVND"/>
<proteinExistence type="inferred from homology"/>
<dbReference type="InterPro" id="IPR004000">
    <property type="entry name" value="Actin"/>
</dbReference>
<reference evidence="3 4" key="1">
    <citation type="journal article" date="2010" name="Cell">
        <title>The genome of Naegleria gruberi illuminates early eukaryotic versatility.</title>
        <authorList>
            <person name="Fritz-Laylin L.K."/>
            <person name="Prochnik S.E."/>
            <person name="Ginger M.L."/>
            <person name="Dacks J.B."/>
            <person name="Carpenter M.L."/>
            <person name="Field M.C."/>
            <person name="Kuo A."/>
            <person name="Paredez A."/>
            <person name="Chapman J."/>
            <person name="Pham J."/>
            <person name="Shu S."/>
            <person name="Neupane R."/>
            <person name="Cipriano M."/>
            <person name="Mancuso J."/>
            <person name="Tu H."/>
            <person name="Salamov A."/>
            <person name="Lindquist E."/>
            <person name="Shapiro H."/>
            <person name="Lucas S."/>
            <person name="Grigoriev I.V."/>
            <person name="Cande W.Z."/>
            <person name="Fulton C."/>
            <person name="Rokhsar D.S."/>
            <person name="Dawson S.C."/>
        </authorList>
    </citation>
    <scope>NUCLEOTIDE SEQUENCE [LARGE SCALE GENOMIC DNA]</scope>
    <source>
        <strain evidence="3 4">NEG-M</strain>
    </source>
</reference>
<name>D2V8V0_NAEGR</name>
<gene>
    <name evidence="3" type="ORF">NAEGRDRAFT_31967</name>
</gene>
<dbReference type="PANTHER" id="PTHR11937">
    <property type="entry name" value="ACTIN"/>
    <property type="match status" value="1"/>
</dbReference>
<feature type="region of interest" description="Disordered" evidence="2">
    <location>
        <begin position="39"/>
        <end position="61"/>
    </location>
</feature>
<evidence type="ECO:0000313" key="3">
    <source>
        <dbReference type="EMBL" id="EFC46757.1"/>
    </source>
</evidence>
<dbReference type="InParanoid" id="D2V8V0"/>
<sequence length="517" mass="58779">MSLHFPSALPDNFSSQHKASTPDYHTLSWYQQEIQSETVRQQNKTIPTLPPKTSPRRVNKHPVTNHGCIVLDNGTENIKIGLSGTDFPQFIIPTIIGKHQKYAHYNTYGEDALHAQREASSTSQKRRSETNPSPNYQFICPIEKGVVISIEEMENFWNHLFKDKMRVNLRENGVVMNENISIYHSLESIGAVEKYREDLTQLMFEKFEIPFLYMAIPQVMSLYSKGKTSGFCVDMGHSLTSGISVLDGIAYFQENQSNSYPTSLTLSPSEKTYFNINIGGRELSEHFSKLIQDNPLNNNLRISTSAEREFIEGLKKRSCYLATDFSKEVAKYPSPYDDQAAISPRGQLLEDDAFQLPDGKTIWIGKEKFVCCEMFFQPSLYNLSNVHSSSTTYKNEEDYIPIQETLLGNIHVFGGTSLMKGLENRLLRDVKRELALRKRISVSQTKVKVFSPDSSSTCASTCDLENSAWIGSSILSSFNDFLNMDQDSSQFSHNFAMTRRVYEEEGAQAIHKYYNTC</sequence>
<comment type="similarity">
    <text evidence="1">Belongs to the actin family.</text>
</comment>
<protein>
    <recommendedName>
        <fullName evidence="5">Actin</fullName>
    </recommendedName>
</protein>
<dbReference type="eggNOG" id="KOG0676">
    <property type="taxonomic scope" value="Eukaryota"/>
</dbReference>
<dbReference type="SUPFAM" id="SSF53067">
    <property type="entry name" value="Actin-like ATPase domain"/>
    <property type="match status" value="2"/>
</dbReference>
<dbReference type="Proteomes" id="UP000006671">
    <property type="component" value="Unassembled WGS sequence"/>
</dbReference>
<keyword evidence="4" id="KW-1185">Reference proteome</keyword>
<dbReference type="STRING" id="5762.D2V8V0"/>
<dbReference type="RefSeq" id="XP_002679501.1">
    <property type="nucleotide sequence ID" value="XM_002679455.1"/>
</dbReference>
<dbReference type="Gene3D" id="3.30.420.40">
    <property type="match status" value="4"/>
</dbReference>
<dbReference type="OrthoDB" id="74201at2759"/>
<dbReference type="InterPro" id="IPR043129">
    <property type="entry name" value="ATPase_NBD"/>
</dbReference>